<proteinExistence type="predicted"/>
<comment type="caution">
    <text evidence="1">The sequence shown here is derived from an EMBL/GenBank/DDBJ whole genome shotgun (WGS) entry which is preliminary data.</text>
</comment>
<feature type="non-terminal residue" evidence="1">
    <location>
        <position position="217"/>
    </location>
</feature>
<dbReference type="AlphaFoldDB" id="A0AAV5S7E5"/>
<gene>
    <name evidence="1" type="ORF">PENTCL1PPCAC_703</name>
</gene>
<organism evidence="1 2">
    <name type="scientific">Pristionchus entomophagus</name>
    <dbReference type="NCBI Taxonomy" id="358040"/>
    <lineage>
        <taxon>Eukaryota</taxon>
        <taxon>Metazoa</taxon>
        <taxon>Ecdysozoa</taxon>
        <taxon>Nematoda</taxon>
        <taxon>Chromadorea</taxon>
        <taxon>Rhabditida</taxon>
        <taxon>Rhabditina</taxon>
        <taxon>Diplogasteromorpha</taxon>
        <taxon>Diplogasteroidea</taxon>
        <taxon>Neodiplogasteridae</taxon>
        <taxon>Pristionchus</taxon>
    </lineage>
</organism>
<name>A0AAV5S7E5_9BILA</name>
<dbReference type="Proteomes" id="UP001432027">
    <property type="component" value="Unassembled WGS sequence"/>
</dbReference>
<feature type="non-terminal residue" evidence="1">
    <location>
        <position position="1"/>
    </location>
</feature>
<keyword evidence="2" id="KW-1185">Reference proteome</keyword>
<reference evidence="1" key="1">
    <citation type="submission" date="2023-10" db="EMBL/GenBank/DDBJ databases">
        <title>Genome assembly of Pristionchus species.</title>
        <authorList>
            <person name="Yoshida K."/>
            <person name="Sommer R.J."/>
        </authorList>
    </citation>
    <scope>NUCLEOTIDE SEQUENCE</scope>
    <source>
        <strain evidence="1">RS0144</strain>
    </source>
</reference>
<accession>A0AAV5S7E5</accession>
<evidence type="ECO:0000313" key="1">
    <source>
        <dbReference type="EMBL" id="GMS78528.1"/>
    </source>
</evidence>
<protein>
    <submittedName>
        <fullName evidence="1">Uncharacterized protein</fullName>
    </submittedName>
</protein>
<evidence type="ECO:0000313" key="2">
    <source>
        <dbReference type="Proteomes" id="UP001432027"/>
    </source>
</evidence>
<sequence length="217" mass="25376">FLLLILLIDGSSTEYIPPKCTYDLQRAVTNYSCYPEGHCNPAIIKPRPNEYSHDPFGCEDEKFELEMKDHYFSTFVWTQAITPNALCEGDKGEVVHTNTHGGLYEIRCRKKRNCDLNEFFDARHCDFPRYNCTMPFMKNNVVSCSRGDLEVFMLTNWTRMEVDDKLECKPLQEVYDNFPETIRFRSWKRKIAQLIRCKEDAICDADNVKKLTHDCGV</sequence>
<dbReference type="EMBL" id="BTSX01000001">
    <property type="protein sequence ID" value="GMS78528.1"/>
    <property type="molecule type" value="Genomic_DNA"/>
</dbReference>